<protein>
    <submittedName>
        <fullName evidence="2">Uncharacterized protein</fullName>
    </submittedName>
</protein>
<keyword evidence="1" id="KW-1133">Transmembrane helix</keyword>
<keyword evidence="1" id="KW-0812">Transmembrane</keyword>
<evidence type="ECO:0000256" key="1">
    <source>
        <dbReference type="SAM" id="Phobius"/>
    </source>
</evidence>
<evidence type="ECO:0000313" key="2">
    <source>
        <dbReference type="EMBL" id="WFD44138.1"/>
    </source>
</evidence>
<reference evidence="2" key="1">
    <citation type="submission" date="2023-02" db="EMBL/GenBank/DDBJ databases">
        <title>Mating type loci evolution in Malassezia.</title>
        <authorList>
            <person name="Coelho M.A."/>
        </authorList>
    </citation>
    <scope>NUCLEOTIDE SEQUENCE</scope>
    <source>
        <strain evidence="2">CBS 14136</strain>
    </source>
</reference>
<feature type="transmembrane region" description="Helical" evidence="1">
    <location>
        <begin position="79"/>
        <end position="106"/>
    </location>
</feature>
<name>A0AAF0FGG6_9BASI</name>
<dbReference type="AlphaFoldDB" id="A0AAF0FGG6"/>
<dbReference type="EMBL" id="CP118378">
    <property type="protein sequence ID" value="WFD44138.1"/>
    <property type="molecule type" value="Genomic_DNA"/>
</dbReference>
<evidence type="ECO:0000313" key="3">
    <source>
        <dbReference type="Proteomes" id="UP001214628"/>
    </source>
</evidence>
<organism evidence="2 3">
    <name type="scientific">Malassezia psittaci</name>
    <dbReference type="NCBI Taxonomy" id="1821823"/>
    <lineage>
        <taxon>Eukaryota</taxon>
        <taxon>Fungi</taxon>
        <taxon>Dikarya</taxon>
        <taxon>Basidiomycota</taxon>
        <taxon>Ustilaginomycotina</taxon>
        <taxon>Malasseziomycetes</taxon>
        <taxon>Malasseziales</taxon>
        <taxon>Malasseziaceae</taxon>
        <taxon>Malassezia</taxon>
    </lineage>
</organism>
<keyword evidence="1" id="KW-0472">Membrane</keyword>
<proteinExistence type="predicted"/>
<gene>
    <name evidence="2" type="ORF">MPSI1_002804</name>
</gene>
<dbReference type="Proteomes" id="UP001214628">
    <property type="component" value="Chromosome 4"/>
</dbReference>
<accession>A0AAF0FGG6</accession>
<sequence>MDIVSSDMFGVDLLPAPEPCNWYLAKLSVRQTGVPLHRSIPLQYAKLPLRLADTLFQWVGPSGPALHETIPMDLTFERVYLGVIPATAISMIPAALLGLLLGLVVWKAFYRIYTRLDQRPSQSAHAKSH</sequence>
<keyword evidence="3" id="KW-1185">Reference proteome</keyword>